<protein>
    <recommendedName>
        <fullName evidence="2">N-acetylmuramoyl-L-alanine amidase</fullName>
        <ecNumber evidence="2">3.5.1.28</ecNumber>
    </recommendedName>
</protein>
<name>A0A110B072_9SPHI</name>
<evidence type="ECO:0000256" key="2">
    <source>
        <dbReference type="ARBA" id="ARBA00011901"/>
    </source>
</evidence>
<accession>A0A110B072</accession>
<dbReference type="SMART" id="SM00646">
    <property type="entry name" value="Ami_3"/>
    <property type="match status" value="1"/>
</dbReference>
<evidence type="ECO:0000256" key="3">
    <source>
        <dbReference type="ARBA" id="ARBA00022801"/>
    </source>
</evidence>
<dbReference type="FunFam" id="3.40.630.40:FF:000005">
    <property type="entry name" value="N-acetylmuramoyl-L-alanine amidase (AmiA)"/>
    <property type="match status" value="1"/>
</dbReference>
<organism evidence="4 5">
    <name type="scientific">Mucilaginibacter gotjawali</name>
    <dbReference type="NCBI Taxonomy" id="1550579"/>
    <lineage>
        <taxon>Bacteria</taxon>
        <taxon>Pseudomonadati</taxon>
        <taxon>Bacteroidota</taxon>
        <taxon>Sphingobacteriia</taxon>
        <taxon>Sphingobacteriales</taxon>
        <taxon>Sphingobacteriaceae</taxon>
        <taxon>Mucilaginibacter</taxon>
    </lineage>
</organism>
<dbReference type="PANTHER" id="PTHR30404:SF0">
    <property type="entry name" value="N-ACETYLMURAMOYL-L-ALANINE AMIDASE AMIC"/>
    <property type="match status" value="1"/>
</dbReference>
<dbReference type="Pfam" id="PF01520">
    <property type="entry name" value="Amidase_3"/>
    <property type="match status" value="1"/>
</dbReference>
<dbReference type="AlphaFoldDB" id="A0A110B072"/>
<evidence type="ECO:0000313" key="5">
    <source>
        <dbReference type="Proteomes" id="UP000218263"/>
    </source>
</evidence>
<evidence type="ECO:0000313" key="4">
    <source>
        <dbReference type="EMBL" id="BAU52027.1"/>
    </source>
</evidence>
<dbReference type="Gene3D" id="3.40.630.40">
    <property type="entry name" value="Zn-dependent exopeptidases"/>
    <property type="match status" value="1"/>
</dbReference>
<proteinExistence type="predicted"/>
<dbReference type="OrthoDB" id="9806267at2"/>
<dbReference type="PANTHER" id="PTHR30404">
    <property type="entry name" value="N-ACETYLMURAMOYL-L-ALANINE AMIDASE"/>
    <property type="match status" value="1"/>
</dbReference>
<keyword evidence="3 4" id="KW-0378">Hydrolase</keyword>
<comment type="catalytic activity">
    <reaction evidence="1">
        <text>Hydrolyzes the link between N-acetylmuramoyl residues and L-amino acid residues in certain cell-wall glycopeptides.</text>
        <dbReference type="EC" id="3.5.1.28"/>
    </reaction>
</comment>
<keyword evidence="5" id="KW-1185">Reference proteome</keyword>
<dbReference type="EC" id="3.5.1.28" evidence="2"/>
<dbReference type="EMBL" id="AP017313">
    <property type="protein sequence ID" value="BAU52027.1"/>
    <property type="molecule type" value="Genomic_DNA"/>
</dbReference>
<evidence type="ECO:0000256" key="1">
    <source>
        <dbReference type="ARBA" id="ARBA00001561"/>
    </source>
</evidence>
<dbReference type="InterPro" id="IPR002508">
    <property type="entry name" value="MurNAc-LAA_cat"/>
</dbReference>
<dbReference type="SUPFAM" id="SSF53187">
    <property type="entry name" value="Zn-dependent exopeptidases"/>
    <property type="match status" value="1"/>
</dbReference>
<dbReference type="GO" id="GO:0008745">
    <property type="term" value="F:N-acetylmuramoyl-L-alanine amidase activity"/>
    <property type="evidence" value="ECO:0007669"/>
    <property type="project" value="UniProtKB-EC"/>
</dbReference>
<gene>
    <name evidence="4" type="primary">amiB</name>
    <name evidence="4" type="ORF">MgSA37_00177</name>
</gene>
<reference evidence="4 5" key="1">
    <citation type="submission" date="2015-12" db="EMBL/GenBank/DDBJ databases">
        <title>Genome sequence of Mucilaginibacter gotjawali.</title>
        <authorList>
            <person name="Lee J.S."/>
            <person name="Lee K.C."/>
            <person name="Kim K.K."/>
            <person name="Lee B.W."/>
        </authorList>
    </citation>
    <scope>NUCLEOTIDE SEQUENCE [LARGE SCALE GENOMIC DNA]</scope>
    <source>
        <strain evidence="4 5">SA3-7</strain>
    </source>
</reference>
<dbReference type="CDD" id="cd02696">
    <property type="entry name" value="MurNAc-LAA"/>
    <property type="match status" value="1"/>
</dbReference>
<sequence>MIKYLKSLKVSVSFWLTLLLTLIGYMATGQQSKPAFKFKTVVIDAGHGGKDPGAHGSYSLEKNVALAIAKKVDQLIENTMPGLKVIMTRTSDRFIPLNRRAGIANENNANLFISIHCNSSPEGTAERMHKERGVMLLVYGFHRKEEQMEALRENASIYIEKDYQKNYGGYSESDPTSLIVLNTFMQKYRKQSILYGQLLNNEFVNEDGRHSRGVKEQGVLVLAHSAMPAVLVETGYINNPAEEKYLNSQAGQEAIAAAIVHALKVYREQIDSR</sequence>
<dbReference type="RefSeq" id="WP_096349391.1">
    <property type="nucleotide sequence ID" value="NZ_AP017313.1"/>
</dbReference>
<dbReference type="KEGG" id="mgot:MgSA37_00177"/>
<dbReference type="GO" id="GO:0009253">
    <property type="term" value="P:peptidoglycan catabolic process"/>
    <property type="evidence" value="ECO:0007669"/>
    <property type="project" value="InterPro"/>
</dbReference>
<dbReference type="Proteomes" id="UP000218263">
    <property type="component" value="Chromosome"/>
</dbReference>
<dbReference type="InterPro" id="IPR050695">
    <property type="entry name" value="N-acetylmuramoyl_amidase_3"/>
</dbReference>
<dbReference type="GO" id="GO:0030288">
    <property type="term" value="C:outer membrane-bounded periplasmic space"/>
    <property type="evidence" value="ECO:0007669"/>
    <property type="project" value="TreeGrafter"/>
</dbReference>